<dbReference type="FunCoup" id="A0A7X0JQE1">
    <property type="interactions" value="21"/>
</dbReference>
<dbReference type="PANTHER" id="PTHR30105:SF2">
    <property type="entry name" value="DIVERGENT POLYSACCHARIDE DEACETYLASE SUPERFAMILY"/>
    <property type="match status" value="1"/>
</dbReference>
<evidence type="ECO:0008006" key="4">
    <source>
        <dbReference type="Google" id="ProtNLM"/>
    </source>
</evidence>
<comment type="caution">
    <text evidence="2">The sequence shown here is derived from an EMBL/GenBank/DDBJ whole genome shotgun (WGS) entry which is preliminary data.</text>
</comment>
<dbReference type="GO" id="GO:0005975">
    <property type="term" value="P:carbohydrate metabolic process"/>
    <property type="evidence" value="ECO:0007669"/>
    <property type="project" value="InterPro"/>
</dbReference>
<organism evidence="2 3">
    <name type="scientific">Pseudoteredinibacter isoporae</name>
    <dbReference type="NCBI Taxonomy" id="570281"/>
    <lineage>
        <taxon>Bacteria</taxon>
        <taxon>Pseudomonadati</taxon>
        <taxon>Pseudomonadota</taxon>
        <taxon>Gammaproteobacteria</taxon>
        <taxon>Cellvibrionales</taxon>
        <taxon>Cellvibrionaceae</taxon>
        <taxon>Pseudoteredinibacter</taxon>
    </lineage>
</organism>
<dbReference type="CDD" id="cd10936">
    <property type="entry name" value="CE4_DAC2"/>
    <property type="match status" value="1"/>
</dbReference>
<gene>
    <name evidence="2" type="ORF">HNR48_000147</name>
</gene>
<protein>
    <recommendedName>
        <fullName evidence="4">Divergent polysaccharide deacetylase family protein</fullName>
    </recommendedName>
</protein>
<dbReference type="Pfam" id="PF04748">
    <property type="entry name" value="Polysacc_deac_2"/>
    <property type="match status" value="1"/>
</dbReference>
<dbReference type="EMBL" id="JACHHT010000001">
    <property type="protein sequence ID" value="MBB6519869.1"/>
    <property type="molecule type" value="Genomic_DNA"/>
</dbReference>
<dbReference type="SUPFAM" id="SSF88713">
    <property type="entry name" value="Glycoside hydrolase/deacetylase"/>
    <property type="match status" value="1"/>
</dbReference>
<sequence length="256" mass="28188">MKFCFTLFISIVSMVCVPAHAQKPRLAIIIDDIGYHLENGYRSIQLPVPVTLAVIPHSPNARELAKAGHEAGKEIMLHLPMASHDENAPLDEGGLTPAMAEEEFKDIVRKGLSAVPHIRGVNNHMGSALTEQPQAMQWLMDELRETSFFFIDSRTSPLSQAQTLAEQNQIPSASRDVFLDNSRRHADILAQLEKAINHAKRTGHAIAIGHPYPETLEVLERLGPPLRMVGIEFVHASTLINGTASQNDPEQVASHP</sequence>
<reference evidence="2 3" key="1">
    <citation type="submission" date="2020-08" db="EMBL/GenBank/DDBJ databases">
        <title>Genomic Encyclopedia of Type Strains, Phase IV (KMG-IV): sequencing the most valuable type-strain genomes for metagenomic binning, comparative biology and taxonomic classification.</title>
        <authorList>
            <person name="Goeker M."/>
        </authorList>
    </citation>
    <scope>NUCLEOTIDE SEQUENCE [LARGE SCALE GENOMIC DNA]</scope>
    <source>
        <strain evidence="2 3">DSM 22368</strain>
    </source>
</reference>
<proteinExistence type="predicted"/>
<keyword evidence="1" id="KW-0732">Signal</keyword>
<accession>A0A7X0JQE1</accession>
<dbReference type="RefSeq" id="WP_166852879.1">
    <property type="nucleotide sequence ID" value="NZ_JAAONY010000001.1"/>
</dbReference>
<dbReference type="InterPro" id="IPR011330">
    <property type="entry name" value="Glyco_hydro/deAcase_b/a-brl"/>
</dbReference>
<keyword evidence="3" id="KW-1185">Reference proteome</keyword>
<dbReference type="Proteomes" id="UP000528457">
    <property type="component" value="Unassembled WGS sequence"/>
</dbReference>
<dbReference type="InParanoid" id="A0A7X0JQE1"/>
<feature type="chain" id="PRO_5030836857" description="Divergent polysaccharide deacetylase family protein" evidence="1">
    <location>
        <begin position="22"/>
        <end position="256"/>
    </location>
</feature>
<dbReference type="Gene3D" id="3.20.20.370">
    <property type="entry name" value="Glycoside hydrolase/deacetylase"/>
    <property type="match status" value="1"/>
</dbReference>
<name>A0A7X0JQE1_9GAMM</name>
<dbReference type="InterPro" id="IPR006837">
    <property type="entry name" value="Divergent_DAC"/>
</dbReference>
<dbReference type="PANTHER" id="PTHR30105">
    <property type="entry name" value="UNCHARACTERIZED YIBQ-RELATED"/>
    <property type="match status" value="1"/>
</dbReference>
<evidence type="ECO:0000256" key="1">
    <source>
        <dbReference type="SAM" id="SignalP"/>
    </source>
</evidence>
<feature type="signal peptide" evidence="1">
    <location>
        <begin position="1"/>
        <end position="21"/>
    </location>
</feature>
<evidence type="ECO:0000313" key="3">
    <source>
        <dbReference type="Proteomes" id="UP000528457"/>
    </source>
</evidence>
<evidence type="ECO:0000313" key="2">
    <source>
        <dbReference type="EMBL" id="MBB6519869.1"/>
    </source>
</evidence>
<dbReference type="AlphaFoldDB" id="A0A7X0JQE1"/>